<sequence length="124" mass="14171">MDIRIKATDYQITPQVAEYLDQRIASLGKLLTGVEDVARIEVELGRDAGRPRHGKNIWFAEIQVIVPGSERVYARNNSESVNGAIDDVKEEVERQLRRERKIHIRLYRKGGALAKRLMRLGGFD</sequence>
<proteinExistence type="predicted"/>
<dbReference type="InterPro" id="IPR036567">
    <property type="entry name" value="RHF-like"/>
</dbReference>
<evidence type="ECO:0000313" key="1">
    <source>
        <dbReference type="EMBL" id="OGG80493.1"/>
    </source>
</evidence>
<reference evidence="1 2" key="1">
    <citation type="journal article" date="2016" name="Nat. Commun.">
        <title>Thousands of microbial genomes shed light on interconnected biogeochemical processes in an aquifer system.</title>
        <authorList>
            <person name="Anantharaman K."/>
            <person name="Brown C.T."/>
            <person name="Hug L.A."/>
            <person name="Sharon I."/>
            <person name="Castelle C.J."/>
            <person name="Probst A.J."/>
            <person name="Thomas B.C."/>
            <person name="Singh A."/>
            <person name="Wilkins M.J."/>
            <person name="Karaoz U."/>
            <person name="Brodie E.L."/>
            <person name="Williams K.H."/>
            <person name="Hubbard S.S."/>
            <person name="Banfield J.F."/>
        </authorList>
    </citation>
    <scope>NUCLEOTIDE SEQUENCE [LARGE SCALE GENOMIC DNA]</scope>
</reference>
<dbReference type="Gene3D" id="3.30.160.100">
    <property type="entry name" value="Ribosome hibernation promotion factor-like"/>
    <property type="match status" value="1"/>
</dbReference>
<comment type="caution">
    <text evidence="1">The sequence shown here is derived from an EMBL/GenBank/DDBJ whole genome shotgun (WGS) entry which is preliminary data.</text>
</comment>
<evidence type="ECO:0008006" key="3">
    <source>
        <dbReference type="Google" id="ProtNLM"/>
    </source>
</evidence>
<accession>A0A1F6F3R7</accession>
<dbReference type="InterPro" id="IPR003489">
    <property type="entry name" value="RHF/RaiA"/>
</dbReference>
<gene>
    <name evidence="1" type="ORF">A3A39_00220</name>
</gene>
<dbReference type="Proteomes" id="UP000177372">
    <property type="component" value="Unassembled WGS sequence"/>
</dbReference>
<dbReference type="SUPFAM" id="SSF69754">
    <property type="entry name" value="Ribosome binding protein Y (YfiA homologue)"/>
    <property type="match status" value="1"/>
</dbReference>
<dbReference type="Pfam" id="PF02482">
    <property type="entry name" value="Ribosomal_S30AE"/>
    <property type="match status" value="1"/>
</dbReference>
<evidence type="ECO:0000313" key="2">
    <source>
        <dbReference type="Proteomes" id="UP000177372"/>
    </source>
</evidence>
<dbReference type="EMBL" id="MFLZ01000006">
    <property type="protein sequence ID" value="OGG80493.1"/>
    <property type="molecule type" value="Genomic_DNA"/>
</dbReference>
<dbReference type="AlphaFoldDB" id="A0A1F6F3R7"/>
<organism evidence="1 2">
    <name type="scientific">Candidatus Kaiserbacteria bacterium RIFCSPLOWO2_01_FULL_54_13</name>
    <dbReference type="NCBI Taxonomy" id="1798512"/>
    <lineage>
        <taxon>Bacteria</taxon>
        <taxon>Candidatus Kaiseribacteriota</taxon>
    </lineage>
</organism>
<protein>
    <recommendedName>
        <fullName evidence="3">Ribosomal subunit interface protein</fullName>
    </recommendedName>
</protein>
<dbReference type="STRING" id="1798512.A3A39_00220"/>
<name>A0A1F6F3R7_9BACT</name>